<keyword evidence="2" id="KW-0574">Periplasm</keyword>
<evidence type="ECO:0000256" key="2">
    <source>
        <dbReference type="ARBA" id="ARBA00022764"/>
    </source>
</evidence>
<keyword evidence="3" id="KW-0975">Bacterial flagellum</keyword>
<dbReference type="GO" id="GO:0071973">
    <property type="term" value="P:bacterial-type flagellum-dependent cell motility"/>
    <property type="evidence" value="ECO:0007669"/>
    <property type="project" value="InterPro"/>
</dbReference>
<dbReference type="EMBL" id="CP000805">
    <property type="protein sequence ID" value="ACD71082.1"/>
    <property type="molecule type" value="Genomic_DNA"/>
</dbReference>
<comment type="subcellular location">
    <subcellularLocation>
        <location evidence="1">Periplasmic flagellum</location>
    </subcellularLocation>
</comment>
<evidence type="ECO:0000313" key="5">
    <source>
        <dbReference type="EMBL" id="ACD71082.1"/>
    </source>
</evidence>
<organism evidence="5 6">
    <name type="scientific">Treponema pallidum subsp. pallidum (strain SS14)</name>
    <dbReference type="NCBI Taxonomy" id="455434"/>
    <lineage>
        <taxon>Bacteria</taxon>
        <taxon>Pseudomonadati</taxon>
        <taxon>Spirochaetota</taxon>
        <taxon>Spirochaetia</taxon>
        <taxon>Spirochaetales</taxon>
        <taxon>Treponemataceae</taxon>
        <taxon>Treponema</taxon>
    </lineage>
</organism>
<dbReference type="RefSeq" id="WP_010882109.1">
    <property type="nucleotide sequence ID" value="NC_010741.1"/>
</dbReference>
<evidence type="ECO:0000256" key="1">
    <source>
        <dbReference type="ARBA" id="ARBA00004631"/>
    </source>
</evidence>
<protein>
    <submittedName>
        <fullName evidence="5">Flagellar filament outer layer protein</fullName>
    </submittedName>
</protein>
<dbReference type="PATRIC" id="fig|243276.5.peg.705"/>
<dbReference type="KEGG" id="tpp:TPASS_0664"/>
<feature type="signal peptide" evidence="4">
    <location>
        <begin position="1"/>
        <end position="18"/>
    </location>
</feature>
<dbReference type="InterPro" id="IPR006714">
    <property type="entry name" value="FlaA"/>
</dbReference>
<keyword evidence="4" id="KW-0732">Signal</keyword>
<name>A0A0H3BIW9_TREPS</name>
<reference evidence="5 6" key="1">
    <citation type="journal article" date="2008" name="BMC Microbiol.">
        <title>Complete genome sequence of Treponema pallidum ssp. pallidum strain SS14 determined with oligonucleotide arrays.</title>
        <authorList>
            <person name="Matejkova P."/>
            <person name="Strouhal M."/>
            <person name="Smajs D."/>
            <person name="Norris S.J."/>
            <person name="Palzkill T."/>
            <person name="Petrosino J.F."/>
            <person name="Sodergren E."/>
            <person name="Norton J.E."/>
            <person name="Singh J."/>
            <person name="Richmond T.A."/>
            <person name="Molla M.N."/>
            <person name="Albert T.J."/>
            <person name="Weinstock G.M."/>
        </authorList>
    </citation>
    <scope>NUCLEOTIDE SEQUENCE [LARGE SCALE GENOMIC DNA]</scope>
    <source>
        <strain evidence="5 6">SS14</strain>
    </source>
</reference>
<evidence type="ECO:0000256" key="3">
    <source>
        <dbReference type="ARBA" id="ARBA00023143"/>
    </source>
</evidence>
<keyword evidence="5" id="KW-0969">Cilium</keyword>
<dbReference type="AlphaFoldDB" id="A0A0H3BIW9"/>
<keyword evidence="5" id="KW-0966">Cell projection</keyword>
<evidence type="ECO:0000313" key="6">
    <source>
        <dbReference type="Proteomes" id="UP000001202"/>
    </source>
</evidence>
<gene>
    <name evidence="5" type="primary">flaA2</name>
    <name evidence="5" type="ordered locus">TPASS_0664</name>
</gene>
<keyword evidence="5" id="KW-0282">Flagellum</keyword>
<feature type="chain" id="PRO_5002605119" evidence="4">
    <location>
        <begin position="19"/>
        <end position="241"/>
    </location>
</feature>
<dbReference type="GO" id="GO:0030288">
    <property type="term" value="C:outer membrane-bounded periplasmic space"/>
    <property type="evidence" value="ECO:0007669"/>
    <property type="project" value="InterPro"/>
</dbReference>
<evidence type="ECO:0000256" key="4">
    <source>
        <dbReference type="SAM" id="SignalP"/>
    </source>
</evidence>
<sequence>MKKIAVVSVGVLVFSAHAQEAAGSRDVADPSRIGMYAAAQRLKEVSVDKFENEGTWVVSMSSDEGTIKGRLFEGGPARKRPIPEEGDMKIPDSKVFGAKVSFYRRGYNSFEVSSVKPLPVEGVAKTVSVWVAGRGYPHSLSLLLEDFWGQRFELHMGQLDFSGWKLMSVAIPPQHVDGKTGIVQKSRRFPNQSGLNIVGFRVDCDPLEAYGNYYVYFDDLRVVTDLYDVESREPDDMSDAW</sequence>
<dbReference type="Proteomes" id="UP000001202">
    <property type="component" value="Chromosome"/>
</dbReference>
<dbReference type="GeneID" id="93876431"/>
<dbReference type="GO" id="GO:0055040">
    <property type="term" value="C:periplasmic flagellum"/>
    <property type="evidence" value="ECO:0007669"/>
    <property type="project" value="UniProtKB-SubCell"/>
</dbReference>
<proteinExistence type="predicted"/>
<accession>A0A0H3BIW9</accession>
<dbReference type="Pfam" id="PF04620">
    <property type="entry name" value="FlaA"/>
    <property type="match status" value="1"/>
</dbReference>